<protein>
    <submittedName>
        <fullName evidence="1">DUF6470 family protein</fullName>
    </submittedName>
</protein>
<reference evidence="1" key="1">
    <citation type="submission" date="2023-10" db="EMBL/GenBank/DDBJ databases">
        <title>Screening of Alkalihalophilus pseudofirmusBZ-TG-HK211 and Its Alleviation of Salt Stress on Rapeseed Growth.</title>
        <authorList>
            <person name="Zhao B."/>
            <person name="Guo T."/>
        </authorList>
    </citation>
    <scope>NUCLEOTIDE SEQUENCE</scope>
    <source>
        <strain evidence="1">BZ-TG-HK211</strain>
    </source>
</reference>
<evidence type="ECO:0000313" key="2">
    <source>
        <dbReference type="Proteomes" id="UP001285636"/>
    </source>
</evidence>
<evidence type="ECO:0000313" key="1">
    <source>
        <dbReference type="EMBL" id="MDV2886286.1"/>
    </source>
</evidence>
<accession>A0AAJ2NPZ1</accession>
<comment type="caution">
    <text evidence="1">The sequence shown here is derived from an EMBL/GenBank/DDBJ whole genome shotgun (WGS) entry which is preliminary data.</text>
</comment>
<organism evidence="1 2">
    <name type="scientific">Alkalihalophilus pseudofirmus</name>
    <name type="common">Bacillus pseudofirmus</name>
    <dbReference type="NCBI Taxonomy" id="79885"/>
    <lineage>
        <taxon>Bacteria</taxon>
        <taxon>Bacillati</taxon>
        <taxon>Bacillota</taxon>
        <taxon>Bacilli</taxon>
        <taxon>Bacillales</taxon>
        <taxon>Bacillaceae</taxon>
        <taxon>Alkalihalophilus</taxon>
    </lineage>
</organism>
<sequence>MRVPHIAIQSTDAHIGMKSNRPHPQIKQHNADLQIRQTHTGIIEISTKASELHIDQTQAFAESNLKTPLRLANEYHQSANGQVAEHIAKKRQQGDQMMKIENGYGAFARLAKVNSEKPQGQLQIVNMPRSVSSTKIHFEPAQVSFRVPNHQTDIKVNRREPDIHMPKWQTETYIKQKNSISFQAVGAAIDSSL</sequence>
<gene>
    <name evidence="1" type="ORF">RYX45_13940</name>
</gene>
<dbReference type="AlphaFoldDB" id="A0AAJ2NPZ1"/>
<proteinExistence type="predicted"/>
<dbReference type="Pfam" id="PF20074">
    <property type="entry name" value="DUF6470"/>
    <property type="match status" value="1"/>
</dbReference>
<dbReference type="RefSeq" id="WP_323467082.1">
    <property type="nucleotide sequence ID" value="NZ_CP144224.1"/>
</dbReference>
<dbReference type="EMBL" id="JAWJAY010000003">
    <property type="protein sequence ID" value="MDV2886286.1"/>
    <property type="molecule type" value="Genomic_DNA"/>
</dbReference>
<dbReference type="InterPro" id="IPR045527">
    <property type="entry name" value="DUF6470"/>
</dbReference>
<name>A0AAJ2NPZ1_ALKPS</name>
<dbReference type="Proteomes" id="UP001285636">
    <property type="component" value="Unassembled WGS sequence"/>
</dbReference>